<evidence type="ECO:0000313" key="22">
    <source>
        <dbReference type="Ensembl" id="ENSLBEP00000037918.1"/>
    </source>
</evidence>
<evidence type="ECO:0000256" key="2">
    <source>
        <dbReference type="ARBA" id="ARBA00011738"/>
    </source>
</evidence>
<dbReference type="PANTHER" id="PTHR10106:SF14">
    <property type="entry name" value="TRANSMEMBRANE ASCORBATE-DEPENDENT REDUCTASE CYB561"/>
    <property type="match status" value="1"/>
</dbReference>
<dbReference type="PANTHER" id="PTHR10106">
    <property type="entry name" value="CYTOCHROME B561-RELATED"/>
    <property type="match status" value="1"/>
</dbReference>
<evidence type="ECO:0000256" key="3">
    <source>
        <dbReference type="ARBA" id="ARBA00022448"/>
    </source>
</evidence>
<feature type="transmembrane region" description="Helical" evidence="20">
    <location>
        <begin position="200"/>
        <end position="220"/>
    </location>
</feature>
<evidence type="ECO:0000256" key="13">
    <source>
        <dbReference type="ARBA" id="ARBA00024185"/>
    </source>
</evidence>
<comment type="subcellular location">
    <subcellularLocation>
        <location evidence="13">Cytoplasmic vesicle</location>
        <location evidence="13">Secretory vesicle</location>
        <location evidence="13">Chromaffin granule membrane</location>
        <topology evidence="13">Multi-pass membrane protein</topology>
    </subcellularLocation>
</comment>
<keyword evidence="8" id="KW-0249">Electron transport</keyword>
<evidence type="ECO:0000256" key="6">
    <source>
        <dbReference type="ARBA" id="ARBA00022723"/>
    </source>
</evidence>
<dbReference type="GO" id="GO:0046872">
    <property type="term" value="F:metal ion binding"/>
    <property type="evidence" value="ECO:0007669"/>
    <property type="project" value="UniProtKB-KW"/>
</dbReference>
<feature type="domain" description="Cytochrome b561" evidence="21">
    <location>
        <begin position="19"/>
        <end position="221"/>
    </location>
</feature>
<evidence type="ECO:0000256" key="4">
    <source>
        <dbReference type="ARBA" id="ARBA00022617"/>
    </source>
</evidence>
<dbReference type="Ensembl" id="ENSLBET00000039481.1">
    <property type="protein sequence ID" value="ENSLBEP00000037918.1"/>
    <property type="gene ID" value="ENSLBEG00000028291.1"/>
</dbReference>
<dbReference type="STRING" id="56723.ENSLBEP00000037918"/>
<dbReference type="FunFam" id="1.20.120.1770:FF:000001">
    <property type="entry name" value="Cytochrome b reductase 1"/>
    <property type="match status" value="1"/>
</dbReference>
<dbReference type="AlphaFoldDB" id="A0A3Q3H2M3"/>
<proteinExistence type="predicted"/>
<keyword evidence="11 20" id="KW-0472">Membrane</keyword>
<dbReference type="SMART" id="SM00665">
    <property type="entry name" value="B561"/>
    <property type="match status" value="1"/>
</dbReference>
<accession>A0A3Q3H2M3</accession>
<dbReference type="RefSeq" id="XP_020509776.1">
    <property type="nucleotide sequence ID" value="XM_020654120.3"/>
</dbReference>
<feature type="transmembrane region" description="Helical" evidence="20">
    <location>
        <begin position="127"/>
        <end position="146"/>
    </location>
</feature>
<evidence type="ECO:0000256" key="17">
    <source>
        <dbReference type="ARBA" id="ARBA00045973"/>
    </source>
</evidence>
<dbReference type="GeneTree" id="ENSGT00950000183197"/>
<comment type="subunit">
    <text evidence="2">Homodimer.</text>
</comment>
<dbReference type="GO" id="GO:0042584">
    <property type="term" value="C:chromaffin granule membrane"/>
    <property type="evidence" value="ECO:0007669"/>
    <property type="project" value="UniProtKB-SubCell"/>
</dbReference>
<comment type="function">
    <text evidence="17">Transmembrane reductase that uses ascorbate as an electron donor in the cytoplasm and transfers electrons across membranes to reduce monodehydro-L-ascorbate radical in the lumen of secretory vesicles. It is therefore involved the regeneration and homeostasis within secretory vesicles of ascorbate which in turn provides reducing equivalents needed to support the activity of intravesicular enzymes.</text>
</comment>
<protein>
    <recommendedName>
        <fullName evidence="14">Transmembrane ascorbate-dependent reductase CYB561</fullName>
    </recommendedName>
    <alternativeName>
        <fullName evidence="15">Cytochrome b-561</fullName>
    </alternativeName>
    <alternativeName>
        <fullName evidence="16">Cytochrome b561</fullName>
    </alternativeName>
</protein>
<evidence type="ECO:0000313" key="23">
    <source>
        <dbReference type="Proteomes" id="UP000261660"/>
    </source>
</evidence>
<organism evidence="22 23">
    <name type="scientific">Labrus bergylta</name>
    <name type="common">ballan wrasse</name>
    <dbReference type="NCBI Taxonomy" id="56723"/>
    <lineage>
        <taxon>Eukaryota</taxon>
        <taxon>Metazoa</taxon>
        <taxon>Chordata</taxon>
        <taxon>Craniata</taxon>
        <taxon>Vertebrata</taxon>
        <taxon>Euteleostomi</taxon>
        <taxon>Actinopterygii</taxon>
        <taxon>Neopterygii</taxon>
        <taxon>Teleostei</taxon>
        <taxon>Neoteleostei</taxon>
        <taxon>Acanthomorphata</taxon>
        <taxon>Eupercaria</taxon>
        <taxon>Labriformes</taxon>
        <taxon>Labridae</taxon>
        <taxon>Labrus</taxon>
    </lineage>
</organism>
<evidence type="ECO:0000256" key="16">
    <source>
        <dbReference type="ARBA" id="ARBA00032709"/>
    </source>
</evidence>
<sequence length="252" mass="27770">MEDPAPRSGSSSFVWLVGASQVVGLASVVLTGVWMGHYRGGFAWDGSAQEFNLHPLCMVLGLVFLQGDAILVYRIFRNEPKRNVKMLHGIIHLLALILSIIGFVAVFDFHRAAKIPNMYSLHSWCGMATLILFCVQWVMGLMFFLFPVASSWLRAAYLPVHVFCGLVLLVMAIGSCLLGITEKLLFSIMPTYSAFVSEGVLANTLGILLICFGVLLSFLITREEYRRPPNPEEEALSVHFKTLTEGGSPSSP</sequence>
<evidence type="ECO:0000256" key="8">
    <source>
        <dbReference type="ARBA" id="ARBA00022982"/>
    </source>
</evidence>
<dbReference type="Pfam" id="PF03188">
    <property type="entry name" value="Cytochrom_B561"/>
    <property type="match status" value="1"/>
</dbReference>
<dbReference type="FunCoup" id="A0A3Q3H2M3">
    <property type="interactions" value="360"/>
</dbReference>
<keyword evidence="6" id="KW-0479">Metal-binding</keyword>
<dbReference type="PROSITE" id="PS50939">
    <property type="entry name" value="CYTOCHROME_B561"/>
    <property type="match status" value="1"/>
</dbReference>
<keyword evidence="3" id="KW-0813">Transport</keyword>
<dbReference type="GeneID" id="109999169"/>
<feature type="transmembrane region" description="Helical" evidence="20">
    <location>
        <begin position="158"/>
        <end position="180"/>
    </location>
</feature>
<evidence type="ECO:0000256" key="9">
    <source>
        <dbReference type="ARBA" id="ARBA00022989"/>
    </source>
</evidence>
<reference evidence="22" key="2">
    <citation type="submission" date="2025-09" db="UniProtKB">
        <authorList>
            <consortium name="Ensembl"/>
        </authorList>
    </citation>
    <scope>IDENTIFICATION</scope>
</reference>
<evidence type="ECO:0000256" key="1">
    <source>
        <dbReference type="ARBA" id="ARBA00001970"/>
    </source>
</evidence>
<dbReference type="CTD" id="1534"/>
<evidence type="ECO:0000256" key="15">
    <source>
        <dbReference type="ARBA" id="ARBA00030896"/>
    </source>
</evidence>
<keyword evidence="9 20" id="KW-1133">Transmembrane helix</keyword>
<dbReference type="InterPro" id="IPR006593">
    <property type="entry name" value="Cyt_b561/ferric_Rdtase_TM"/>
</dbReference>
<comment type="cofactor">
    <cofactor evidence="1">
        <name>heme b</name>
        <dbReference type="ChEBI" id="CHEBI:60344"/>
    </cofactor>
</comment>
<feature type="transmembrane region" description="Helical" evidence="20">
    <location>
        <begin position="87"/>
        <end position="107"/>
    </location>
</feature>
<evidence type="ECO:0000256" key="11">
    <source>
        <dbReference type="ARBA" id="ARBA00023136"/>
    </source>
</evidence>
<evidence type="ECO:0000256" key="14">
    <source>
        <dbReference type="ARBA" id="ARBA00024231"/>
    </source>
</evidence>
<evidence type="ECO:0000256" key="12">
    <source>
        <dbReference type="ARBA" id="ARBA00023329"/>
    </source>
</evidence>
<dbReference type="GO" id="GO:0140571">
    <property type="term" value="F:transmembrane ascorbate ferrireductase activity"/>
    <property type="evidence" value="ECO:0007669"/>
    <property type="project" value="UniProtKB-EC"/>
</dbReference>
<reference evidence="22" key="1">
    <citation type="submission" date="2025-08" db="UniProtKB">
        <authorList>
            <consortium name="Ensembl"/>
        </authorList>
    </citation>
    <scope>IDENTIFICATION</scope>
</reference>
<name>A0A3Q3H2M3_9LABR</name>
<evidence type="ECO:0000256" key="18">
    <source>
        <dbReference type="ARBA" id="ARBA00047447"/>
    </source>
</evidence>
<feature type="transmembrane region" description="Helical" evidence="20">
    <location>
        <begin position="53"/>
        <end position="75"/>
    </location>
</feature>
<keyword evidence="5 20" id="KW-0812">Transmembrane</keyword>
<evidence type="ECO:0000256" key="19">
    <source>
        <dbReference type="ARBA" id="ARBA00048457"/>
    </source>
</evidence>
<evidence type="ECO:0000256" key="20">
    <source>
        <dbReference type="SAM" id="Phobius"/>
    </source>
</evidence>
<keyword evidence="10" id="KW-0408">Iron</keyword>
<keyword evidence="7" id="KW-1278">Translocase</keyword>
<dbReference type="InParanoid" id="A0A3Q3H2M3"/>
<evidence type="ECO:0000256" key="7">
    <source>
        <dbReference type="ARBA" id="ARBA00022967"/>
    </source>
</evidence>
<dbReference type="GO" id="GO:0005765">
    <property type="term" value="C:lysosomal membrane"/>
    <property type="evidence" value="ECO:0007669"/>
    <property type="project" value="TreeGrafter"/>
</dbReference>
<comment type="catalytic activity">
    <reaction evidence="18">
        <text>monodehydro-L-ascorbate radical(out) + L-ascorbate(in) = monodehydro-L-ascorbate radical(in) + L-ascorbate(out)</text>
        <dbReference type="Rhea" id="RHEA:66524"/>
        <dbReference type="ChEBI" id="CHEBI:38290"/>
        <dbReference type="ChEBI" id="CHEBI:59513"/>
    </reaction>
    <physiologicalReaction direction="left-to-right" evidence="18">
        <dbReference type="Rhea" id="RHEA:66525"/>
    </physiologicalReaction>
</comment>
<evidence type="ECO:0000256" key="5">
    <source>
        <dbReference type="ARBA" id="ARBA00022692"/>
    </source>
</evidence>
<feature type="transmembrane region" description="Helical" evidence="20">
    <location>
        <begin position="12"/>
        <end position="33"/>
    </location>
</feature>
<dbReference type="OrthoDB" id="907479at2759"/>
<evidence type="ECO:0000259" key="21">
    <source>
        <dbReference type="PROSITE" id="PS50939"/>
    </source>
</evidence>
<dbReference type="Proteomes" id="UP000261660">
    <property type="component" value="Unplaced"/>
</dbReference>
<keyword evidence="23" id="KW-1185">Reference proteome</keyword>
<dbReference type="InterPro" id="IPR043205">
    <property type="entry name" value="CYB561/CYBRD1-like"/>
</dbReference>
<keyword evidence="12" id="KW-0968">Cytoplasmic vesicle</keyword>
<evidence type="ECO:0000256" key="10">
    <source>
        <dbReference type="ARBA" id="ARBA00023004"/>
    </source>
</evidence>
<keyword evidence="4" id="KW-0349">Heme</keyword>
<comment type="catalytic activity">
    <reaction evidence="19">
        <text>Fe(3+)(out) + L-ascorbate(in) = monodehydro-L-ascorbate radical(in) + Fe(2+)(out) + H(+)</text>
        <dbReference type="Rhea" id="RHEA:30403"/>
        <dbReference type="ChEBI" id="CHEBI:15378"/>
        <dbReference type="ChEBI" id="CHEBI:29033"/>
        <dbReference type="ChEBI" id="CHEBI:29034"/>
        <dbReference type="ChEBI" id="CHEBI:38290"/>
        <dbReference type="ChEBI" id="CHEBI:59513"/>
        <dbReference type="EC" id="7.2.1.3"/>
    </reaction>
    <physiologicalReaction direction="left-to-right" evidence="19">
        <dbReference type="Rhea" id="RHEA:30404"/>
    </physiologicalReaction>
</comment>
<dbReference type="Gene3D" id="1.20.120.1770">
    <property type="match status" value="1"/>
</dbReference>